<name>A0A644Y4N9_9ZZZZ</name>
<protein>
    <submittedName>
        <fullName evidence="1">Uncharacterized protein</fullName>
    </submittedName>
</protein>
<proteinExistence type="predicted"/>
<accession>A0A644Y4N9</accession>
<sequence>MFYRYILILHSFSLIFRFSQYFVHVGSNVNFSALTAGAGNFRNSLYNSIYAFFKDILIYVHFSKKLSDKAVFLTCESV</sequence>
<reference evidence="1" key="1">
    <citation type="submission" date="2019-08" db="EMBL/GenBank/DDBJ databases">
        <authorList>
            <person name="Kucharzyk K."/>
            <person name="Murdoch R.W."/>
            <person name="Higgins S."/>
            <person name="Loffler F."/>
        </authorList>
    </citation>
    <scope>NUCLEOTIDE SEQUENCE</scope>
</reference>
<organism evidence="1">
    <name type="scientific">bioreactor metagenome</name>
    <dbReference type="NCBI Taxonomy" id="1076179"/>
    <lineage>
        <taxon>unclassified sequences</taxon>
        <taxon>metagenomes</taxon>
        <taxon>ecological metagenomes</taxon>
    </lineage>
</organism>
<dbReference type="AlphaFoldDB" id="A0A644Y4N9"/>
<dbReference type="EMBL" id="VSSQ01004038">
    <property type="protein sequence ID" value="MPM23460.1"/>
    <property type="molecule type" value="Genomic_DNA"/>
</dbReference>
<comment type="caution">
    <text evidence="1">The sequence shown here is derived from an EMBL/GenBank/DDBJ whole genome shotgun (WGS) entry which is preliminary data.</text>
</comment>
<gene>
    <name evidence="1" type="ORF">SDC9_69933</name>
</gene>
<evidence type="ECO:0000313" key="1">
    <source>
        <dbReference type="EMBL" id="MPM23460.1"/>
    </source>
</evidence>